<protein>
    <submittedName>
        <fullName evidence="2">Secreted protein</fullName>
    </submittedName>
</protein>
<organism evidence="2 3">
    <name type="scientific">Gillisia limnaea (strain DSM 15749 / LMG 21470 / R-8282)</name>
    <dbReference type="NCBI Taxonomy" id="865937"/>
    <lineage>
        <taxon>Bacteria</taxon>
        <taxon>Pseudomonadati</taxon>
        <taxon>Bacteroidota</taxon>
        <taxon>Flavobacteriia</taxon>
        <taxon>Flavobacteriales</taxon>
        <taxon>Flavobacteriaceae</taxon>
        <taxon>Gillisia</taxon>
    </lineage>
</organism>
<proteinExistence type="predicted"/>
<evidence type="ECO:0000313" key="2">
    <source>
        <dbReference type="EMBL" id="EHQ02462.1"/>
    </source>
</evidence>
<name>H2BRX5_GILLR</name>
<feature type="chain" id="PRO_5003559932" evidence="1">
    <location>
        <begin position="21"/>
        <end position="144"/>
    </location>
</feature>
<sequence>MIKKISVSLLFVAILSSCTADDTERINNPYLTNNSFILDLNLNLPEYNSLNFPGNSYATYNYGINGVVVYNINNSQYTAFELSDPNHALSECSTMSVSGIIATCNCDDGNSYNILTGEITEGSGQYSLKPYRVRKSGNVLQVSN</sequence>
<feature type="signal peptide" evidence="1">
    <location>
        <begin position="1"/>
        <end position="20"/>
    </location>
</feature>
<dbReference type="AlphaFoldDB" id="H2BRX5"/>
<dbReference type="PROSITE" id="PS51257">
    <property type="entry name" value="PROKAR_LIPOPROTEIN"/>
    <property type="match status" value="1"/>
</dbReference>
<evidence type="ECO:0000313" key="3">
    <source>
        <dbReference type="Proteomes" id="UP000003844"/>
    </source>
</evidence>
<keyword evidence="3" id="KW-1185">Reference proteome</keyword>
<accession>H2BRX5</accession>
<keyword evidence="1" id="KW-0732">Signal</keyword>
<dbReference type="OrthoDB" id="1201186at2"/>
<dbReference type="eggNOG" id="COG2146">
    <property type="taxonomic scope" value="Bacteria"/>
</dbReference>
<reference evidence="3" key="1">
    <citation type="journal article" date="2012" name="Stand. Genomic Sci.">
        <title>Genome sequence of the Antarctic rhodopsins-containing flavobacterium Gillisia limnaea type strain (R-8282(T)).</title>
        <authorList>
            <person name="Riedel T."/>
            <person name="Held B."/>
            <person name="Nolan M."/>
            <person name="Lucas S."/>
            <person name="Lapidus A."/>
            <person name="Tice H."/>
            <person name="Del Rio T.G."/>
            <person name="Cheng J.F."/>
            <person name="Han C."/>
            <person name="Tapia R."/>
            <person name="Goodwin L.A."/>
            <person name="Pitluck S."/>
            <person name="Liolios K."/>
            <person name="Mavromatis K."/>
            <person name="Pagani I."/>
            <person name="Ivanova N."/>
            <person name="Mikhailova N."/>
            <person name="Pati A."/>
            <person name="Chen A."/>
            <person name="Palaniappan K."/>
            <person name="Land M."/>
            <person name="Rohde M."/>
            <person name="Tindall B.J."/>
            <person name="Detter J.C."/>
            <person name="Goker M."/>
            <person name="Bristow J."/>
            <person name="Eisen J.A."/>
            <person name="Markowitz V."/>
            <person name="Hugenholtz P."/>
            <person name="Kyrpides N.C."/>
            <person name="Klenk H.P."/>
            <person name="Woyke T."/>
        </authorList>
    </citation>
    <scope>NUCLEOTIDE SEQUENCE [LARGE SCALE GENOMIC DNA]</scope>
    <source>
        <strain evidence="3">DSM 15749 / LMG 21470 / R-8282</strain>
    </source>
</reference>
<dbReference type="STRING" id="865937.Gilli_1820"/>
<dbReference type="RefSeq" id="WP_006988772.1">
    <property type="nucleotide sequence ID" value="NZ_JH594606.1"/>
</dbReference>
<dbReference type="Proteomes" id="UP000003844">
    <property type="component" value="Unassembled WGS sequence"/>
</dbReference>
<evidence type="ECO:0000256" key="1">
    <source>
        <dbReference type="SAM" id="SignalP"/>
    </source>
</evidence>
<gene>
    <name evidence="2" type="ORF">Gilli_1820</name>
</gene>
<dbReference type="HOGENOM" id="CLU_124370_1_0_10"/>
<dbReference type="EMBL" id="JH594606">
    <property type="protein sequence ID" value="EHQ02462.1"/>
    <property type="molecule type" value="Genomic_DNA"/>
</dbReference>